<dbReference type="SUPFAM" id="SSF63825">
    <property type="entry name" value="YWTD domain"/>
    <property type="match status" value="1"/>
</dbReference>
<proteinExistence type="predicted"/>
<reference evidence="1 2" key="1">
    <citation type="journal article" date="2012" name="J. Bacteriol.">
        <title>Genome Sequence of "Candidatus Nitrosoarchaeum limnia" BG20, a Low-Salinity Ammonia-Oxidizing Archaeon from the San Francisco Bay Estuary.</title>
        <authorList>
            <person name="Mosier A.C."/>
            <person name="Allen E.E."/>
            <person name="Kim M."/>
            <person name="Ferriera S."/>
            <person name="Francis C.A."/>
        </authorList>
    </citation>
    <scope>NUCLEOTIDE SEQUENCE [LARGE SCALE GENOMIC DNA]</scope>
    <source>
        <strain evidence="1 2">BG20</strain>
    </source>
</reference>
<organism evidence="1 2">
    <name type="scientific">Candidatus Nitrosarchaeum limnium BG20</name>
    <dbReference type="NCBI Taxonomy" id="859192"/>
    <lineage>
        <taxon>Archaea</taxon>
        <taxon>Nitrososphaerota</taxon>
        <taxon>Nitrososphaeria</taxon>
        <taxon>Nitrosopumilales</taxon>
        <taxon>Nitrosopumilaceae</taxon>
        <taxon>Nitrosarchaeum</taxon>
    </lineage>
</organism>
<sequence>MTSLNNRIFVISALIMTALLTVVGTQQVQGAVGDYVATVNFDTACPSSIGTGVAFDGTHLWYSCYASTPDLYKADPTTGAVLASYTISTGLGAIAYDSTNNVIYAGPGGGNSCAILKINLDANKNVVGNSVLFTNNAVCTGLDDGLAYDGTDNTFYYSPDGSTTITHFDYLGNVLNAFTWTGPSCYNSGLAIGGNLLFQGSNGCAHVYVVDKTTLAPAYDFATNIGADPNFRDEDLECDTNTFASQGKQVMWSVEAYEPRRA</sequence>
<keyword evidence="2" id="KW-1185">Reference proteome</keyword>
<feature type="non-terminal residue" evidence="1">
    <location>
        <position position="262"/>
    </location>
</feature>
<dbReference type="AlphaFoldDB" id="S2E9R1"/>
<evidence type="ECO:0000313" key="1">
    <source>
        <dbReference type="EMBL" id="EPA06116.1"/>
    </source>
</evidence>
<evidence type="ECO:0000313" key="2">
    <source>
        <dbReference type="Proteomes" id="UP000014065"/>
    </source>
</evidence>
<gene>
    <name evidence="1" type="ORF">BG20_I0660</name>
</gene>
<dbReference type="EMBL" id="AHJG01000099">
    <property type="protein sequence ID" value="EPA06116.1"/>
    <property type="molecule type" value="Genomic_DNA"/>
</dbReference>
<comment type="caution">
    <text evidence="1">The sequence shown here is derived from an EMBL/GenBank/DDBJ whole genome shotgun (WGS) entry which is preliminary data.</text>
</comment>
<dbReference type="Proteomes" id="UP000014065">
    <property type="component" value="Unassembled WGS sequence"/>
</dbReference>
<accession>S2E9R1</accession>
<protein>
    <submittedName>
        <fullName evidence="1">Uncharacterized protein</fullName>
    </submittedName>
</protein>
<dbReference type="RefSeq" id="WP_010190852.1">
    <property type="nucleotide sequence ID" value="NZ_AHJG01000099.1"/>
</dbReference>
<name>S2E9R1_9ARCH</name>